<protein>
    <submittedName>
        <fullName evidence="2">Uncharacterized protein LOC111467105</fullName>
    </submittedName>
</protein>
<name>A0A6J1HSS5_CUCMA</name>
<sequence>MDNNNHVEAQDRGTVSIQMGSIKMEEAELYLIIDNLFLSVRALEEKRDQNCTTSHKAGLYSNSGVRRQPIEVEERFRAVRSQRDCFGTLRCRFFKLLRLERKNPRMQVLDYDAWSVRSLRHRYSNYAT</sequence>
<dbReference type="AlphaFoldDB" id="A0A6J1HSS5"/>
<dbReference type="KEGG" id="cmax:111467105"/>
<dbReference type="Proteomes" id="UP000504608">
    <property type="component" value="Unplaced"/>
</dbReference>
<dbReference type="RefSeq" id="XP_022967661.1">
    <property type="nucleotide sequence ID" value="XM_023111893.1"/>
</dbReference>
<keyword evidence="1" id="KW-1185">Reference proteome</keyword>
<proteinExistence type="predicted"/>
<gene>
    <name evidence="2" type="primary">LOC111467105</name>
</gene>
<evidence type="ECO:0000313" key="2">
    <source>
        <dbReference type="RefSeq" id="XP_022967661.1"/>
    </source>
</evidence>
<evidence type="ECO:0000313" key="1">
    <source>
        <dbReference type="Proteomes" id="UP000504608"/>
    </source>
</evidence>
<organism evidence="1 2">
    <name type="scientific">Cucurbita maxima</name>
    <name type="common">Pumpkin</name>
    <name type="synonym">Winter squash</name>
    <dbReference type="NCBI Taxonomy" id="3661"/>
    <lineage>
        <taxon>Eukaryota</taxon>
        <taxon>Viridiplantae</taxon>
        <taxon>Streptophyta</taxon>
        <taxon>Embryophyta</taxon>
        <taxon>Tracheophyta</taxon>
        <taxon>Spermatophyta</taxon>
        <taxon>Magnoliopsida</taxon>
        <taxon>eudicotyledons</taxon>
        <taxon>Gunneridae</taxon>
        <taxon>Pentapetalae</taxon>
        <taxon>rosids</taxon>
        <taxon>fabids</taxon>
        <taxon>Cucurbitales</taxon>
        <taxon>Cucurbitaceae</taxon>
        <taxon>Cucurbiteae</taxon>
        <taxon>Cucurbita</taxon>
    </lineage>
</organism>
<accession>A0A6J1HSS5</accession>
<reference evidence="2" key="1">
    <citation type="submission" date="2025-08" db="UniProtKB">
        <authorList>
            <consortium name="RefSeq"/>
        </authorList>
    </citation>
    <scope>IDENTIFICATION</scope>
    <source>
        <tissue evidence="2">Young leaves</tissue>
    </source>
</reference>
<dbReference type="GeneID" id="111467105"/>